<dbReference type="Gene3D" id="1.20.120.530">
    <property type="entry name" value="GntR ligand-binding domain-like"/>
    <property type="match status" value="1"/>
</dbReference>
<dbReference type="Pfam" id="PF00392">
    <property type="entry name" value="GntR"/>
    <property type="match status" value="1"/>
</dbReference>
<dbReference type="SUPFAM" id="SSF46785">
    <property type="entry name" value="Winged helix' DNA-binding domain"/>
    <property type="match status" value="1"/>
</dbReference>
<dbReference type="RefSeq" id="WP_193489482.1">
    <property type="nucleotide sequence ID" value="NZ_BAAAMC010000055.1"/>
</dbReference>
<dbReference type="InterPro" id="IPR036390">
    <property type="entry name" value="WH_DNA-bd_sf"/>
</dbReference>
<comment type="caution">
    <text evidence="5">The sequence shown here is derived from an EMBL/GenBank/DDBJ whole genome shotgun (WGS) entry which is preliminary data.</text>
</comment>
<keyword evidence="3" id="KW-0804">Transcription</keyword>
<protein>
    <submittedName>
        <fullName evidence="5">GntR family transcriptional regulator</fullName>
    </submittedName>
</protein>
<dbReference type="GO" id="GO:0003700">
    <property type="term" value="F:DNA-binding transcription factor activity"/>
    <property type="evidence" value="ECO:0007669"/>
    <property type="project" value="InterPro"/>
</dbReference>
<dbReference type="Proteomes" id="UP000465241">
    <property type="component" value="Unassembled WGS sequence"/>
</dbReference>
<keyword evidence="1" id="KW-0805">Transcription regulation</keyword>
<dbReference type="InterPro" id="IPR011711">
    <property type="entry name" value="GntR_C"/>
</dbReference>
<reference evidence="5 6" key="1">
    <citation type="journal article" date="2019" name="Emerg. Microbes Infect.">
        <title>Comprehensive subspecies identification of 175 nontuberculous mycobacteria species based on 7547 genomic profiles.</title>
        <authorList>
            <person name="Matsumoto Y."/>
            <person name="Kinjo T."/>
            <person name="Motooka D."/>
            <person name="Nabeya D."/>
            <person name="Jung N."/>
            <person name="Uechi K."/>
            <person name="Horii T."/>
            <person name="Iida T."/>
            <person name="Fujita J."/>
            <person name="Nakamura S."/>
        </authorList>
    </citation>
    <scope>NUCLEOTIDE SEQUENCE [LARGE SCALE GENOMIC DNA]</scope>
    <source>
        <strain evidence="5 6">JCM 13392</strain>
    </source>
</reference>
<dbReference type="SMART" id="SM00345">
    <property type="entry name" value="HTH_GNTR"/>
    <property type="match status" value="1"/>
</dbReference>
<dbReference type="AlphaFoldDB" id="A0A7I9WLX5"/>
<dbReference type="SMART" id="SM00895">
    <property type="entry name" value="FCD"/>
    <property type="match status" value="1"/>
</dbReference>
<evidence type="ECO:0000256" key="1">
    <source>
        <dbReference type="ARBA" id="ARBA00023015"/>
    </source>
</evidence>
<evidence type="ECO:0000259" key="4">
    <source>
        <dbReference type="PROSITE" id="PS50949"/>
    </source>
</evidence>
<proteinExistence type="predicted"/>
<dbReference type="InterPro" id="IPR000524">
    <property type="entry name" value="Tscrpt_reg_HTH_GntR"/>
</dbReference>
<dbReference type="PANTHER" id="PTHR43537:SF24">
    <property type="entry name" value="GLUCONATE OPERON TRANSCRIPTIONAL REPRESSOR"/>
    <property type="match status" value="1"/>
</dbReference>
<keyword evidence="2" id="KW-0238">DNA-binding</keyword>
<evidence type="ECO:0000256" key="2">
    <source>
        <dbReference type="ARBA" id="ARBA00023125"/>
    </source>
</evidence>
<sequence length="225" mass="24625">MSNSSDNAAGNEDSALNAVEVCVARLREMIADGELGAGFPLRQADLADRLGMSRTPIREAIVVLQSEGLATVERNRGASVINPTPEQLILLYDVRLMLEPAAAGLAAVKCNQSDVDRLRLVHDQMQDCAPWDFYRLNREFHLAVYTLADNPVLYEYIRSLRYRSDPYVRRLVGGGGSAAAHEDHAELLDALAAGDAAAAEANTRDHLMHTVTTVTGLLRPRDTDR</sequence>
<name>A0A7I9WLX5_9MYCO</name>
<evidence type="ECO:0000313" key="5">
    <source>
        <dbReference type="EMBL" id="GFG58732.1"/>
    </source>
</evidence>
<gene>
    <name evidence="5" type="ORF">MMUR_28680</name>
</gene>
<dbReference type="SUPFAM" id="SSF48008">
    <property type="entry name" value="GntR ligand-binding domain-like"/>
    <property type="match status" value="1"/>
</dbReference>
<keyword evidence="6" id="KW-1185">Reference proteome</keyword>
<dbReference type="InterPro" id="IPR036388">
    <property type="entry name" value="WH-like_DNA-bd_sf"/>
</dbReference>
<evidence type="ECO:0000313" key="6">
    <source>
        <dbReference type="Proteomes" id="UP000465241"/>
    </source>
</evidence>
<evidence type="ECO:0000256" key="3">
    <source>
        <dbReference type="ARBA" id="ARBA00023163"/>
    </source>
</evidence>
<dbReference type="EMBL" id="BLKT01000003">
    <property type="protein sequence ID" value="GFG58732.1"/>
    <property type="molecule type" value="Genomic_DNA"/>
</dbReference>
<dbReference type="PROSITE" id="PS50949">
    <property type="entry name" value="HTH_GNTR"/>
    <property type="match status" value="1"/>
</dbReference>
<dbReference type="PANTHER" id="PTHR43537">
    <property type="entry name" value="TRANSCRIPTIONAL REGULATOR, GNTR FAMILY"/>
    <property type="match status" value="1"/>
</dbReference>
<dbReference type="Gene3D" id="1.10.10.10">
    <property type="entry name" value="Winged helix-like DNA-binding domain superfamily/Winged helix DNA-binding domain"/>
    <property type="match status" value="1"/>
</dbReference>
<organism evidence="5 6">
    <name type="scientific">Mycolicibacterium murale</name>
    <dbReference type="NCBI Taxonomy" id="182220"/>
    <lineage>
        <taxon>Bacteria</taxon>
        <taxon>Bacillati</taxon>
        <taxon>Actinomycetota</taxon>
        <taxon>Actinomycetes</taxon>
        <taxon>Mycobacteriales</taxon>
        <taxon>Mycobacteriaceae</taxon>
        <taxon>Mycolicibacterium</taxon>
    </lineage>
</organism>
<dbReference type="InterPro" id="IPR008920">
    <property type="entry name" value="TF_FadR/GntR_C"/>
</dbReference>
<feature type="domain" description="HTH gntR-type" evidence="4">
    <location>
        <begin position="16"/>
        <end position="83"/>
    </location>
</feature>
<dbReference type="CDD" id="cd07377">
    <property type="entry name" value="WHTH_GntR"/>
    <property type="match status" value="1"/>
</dbReference>
<accession>A0A7I9WLX5</accession>
<dbReference type="Pfam" id="PF07729">
    <property type="entry name" value="FCD"/>
    <property type="match status" value="1"/>
</dbReference>
<dbReference type="GO" id="GO:0003677">
    <property type="term" value="F:DNA binding"/>
    <property type="evidence" value="ECO:0007669"/>
    <property type="project" value="UniProtKB-KW"/>
</dbReference>